<proteinExistence type="predicted"/>
<organism evidence="1 2">
    <name type="scientific">Limosilactobacillus albertensis</name>
    <dbReference type="NCBI Taxonomy" id="2759752"/>
    <lineage>
        <taxon>Bacteria</taxon>
        <taxon>Bacillati</taxon>
        <taxon>Bacillota</taxon>
        <taxon>Bacilli</taxon>
        <taxon>Lactobacillales</taxon>
        <taxon>Lactobacillaceae</taxon>
        <taxon>Limosilactobacillus</taxon>
    </lineage>
</organism>
<evidence type="ECO:0000313" key="2">
    <source>
        <dbReference type="Proteomes" id="UP000518316"/>
    </source>
</evidence>
<evidence type="ECO:0000313" key="1">
    <source>
        <dbReference type="EMBL" id="MBB1069561.1"/>
    </source>
</evidence>
<reference evidence="1 2" key="1">
    <citation type="submission" date="2020-07" db="EMBL/GenBank/DDBJ databases">
        <title>Description of Limosilactobacillus balticus sp. nov., Limosilactobacillus agrestis sp. nov., Limosilactobacillus albertensis sp. nov., Limosilactobacillus rudii sp. nov., Limosilactobacillus fastidiosus sp. nov., five novel Limosilactobacillus species isolated from the vertebrate gastrointestinal tract, and proposal of 6 subspecies of Limosilactobacillus reuteri adapted to the gastrointestinal tract of specific vertebrate hosts.</title>
        <authorList>
            <person name="Li F."/>
            <person name="Cheng C."/>
            <person name="Zheng J."/>
            <person name="Quevedo R.M."/>
            <person name="Li J."/>
            <person name="Roos S."/>
            <person name="Gaenzle M.G."/>
            <person name="Walter J."/>
        </authorList>
    </citation>
    <scope>NUCLEOTIDE SEQUENCE [LARGE SCALE GENOMIC DNA]</scope>
    <source>
        <strain evidence="1 2">RRLNB_1_1</strain>
    </source>
</reference>
<dbReference type="EMBL" id="JACIVC010000054">
    <property type="protein sequence ID" value="MBB1069561.1"/>
    <property type="molecule type" value="Genomic_DNA"/>
</dbReference>
<name>A0A7W3TRY1_9LACO</name>
<dbReference type="AlphaFoldDB" id="A0A7W3TRY1"/>
<keyword evidence="2" id="KW-1185">Reference proteome</keyword>
<sequence>MNKVFMSGYYQGVVETAPATLSAAKVEQLAVTMTILHLRLAGESVTTIHDFLANDIHADPRIINKYINLSANKLRFSQAQVMQLAFKE</sequence>
<comment type="caution">
    <text evidence="1">The sequence shown here is derived from an EMBL/GenBank/DDBJ whole genome shotgun (WGS) entry which is preliminary data.</text>
</comment>
<dbReference type="RefSeq" id="WP_182598138.1">
    <property type="nucleotide sequence ID" value="NZ_JACIVC010000054.1"/>
</dbReference>
<dbReference type="Proteomes" id="UP000518316">
    <property type="component" value="Unassembled WGS sequence"/>
</dbReference>
<protein>
    <submittedName>
        <fullName evidence="1">Uncharacterized protein</fullName>
    </submittedName>
</protein>
<accession>A0A7W3TRY1</accession>
<gene>
    <name evidence="1" type="ORF">H5S40_05240</name>
</gene>